<evidence type="ECO:0000256" key="8">
    <source>
        <dbReference type="ARBA" id="ARBA00038944"/>
    </source>
</evidence>
<dbReference type="RefSeq" id="WP_099474540.1">
    <property type="nucleotide sequence ID" value="NZ_CAXBMK010000001.1"/>
</dbReference>
<dbReference type="PROSITE" id="PS01129">
    <property type="entry name" value="PSI_RLU"/>
    <property type="match status" value="1"/>
</dbReference>
<dbReference type="EMBL" id="PDEM01000031">
    <property type="protein sequence ID" value="PHZ83599.1"/>
    <property type="molecule type" value="Genomic_DNA"/>
</dbReference>
<sequence>MLFEYAPPTTPLQVLHQDKDIVVLNKPSGLLSVPGRQEHMKDSLSLRVQAQFPTATVVHRLDMDTSGIIVMALNIEAHRHISMQFEKRYTEKSYIAHLHGAVADEEGEIDLPLILDWPNRPHHMVDHENGKQALTRWKILARGDGFTRVAFYPVTGRTHQLRVHSQAIGHPILGDTLYATEEALKMADRLLLHAEVLTITHPYSKEKMTFSTPAEF</sequence>
<reference evidence="17 18" key="1">
    <citation type="submission" date="2017-10" db="EMBL/GenBank/DDBJ databases">
        <title>Frigbacter circumglobatus gen. nov. sp. nov., isolated from sediment cultured in situ.</title>
        <authorList>
            <person name="Zhao Z."/>
        </authorList>
    </citation>
    <scope>NUCLEOTIDE SEQUENCE [LARGE SCALE GENOMIC DNA]</scope>
    <source>
        <strain evidence="17 18">ZYL</strain>
    </source>
</reference>
<organism evidence="17 18">
    <name type="scientific">Paremcibacter congregatus</name>
    <dbReference type="NCBI Taxonomy" id="2043170"/>
    <lineage>
        <taxon>Bacteria</taxon>
        <taxon>Pseudomonadati</taxon>
        <taxon>Pseudomonadota</taxon>
        <taxon>Alphaproteobacteria</taxon>
        <taxon>Emcibacterales</taxon>
        <taxon>Emcibacteraceae</taxon>
        <taxon>Paremcibacter</taxon>
    </lineage>
</organism>
<dbReference type="GO" id="GO:0160151">
    <property type="term" value="F:tRNA pseudouridine(32) synthase activity"/>
    <property type="evidence" value="ECO:0007669"/>
    <property type="project" value="UniProtKB-EC"/>
</dbReference>
<dbReference type="CDD" id="cd02869">
    <property type="entry name" value="PseudoU_synth_RluA_like"/>
    <property type="match status" value="1"/>
</dbReference>
<dbReference type="InterPro" id="IPR006145">
    <property type="entry name" value="PsdUridine_synth_RsuA/RluA"/>
</dbReference>
<comment type="catalytic activity">
    <reaction evidence="5">
        <text>uridine(32) in tRNA = pseudouridine(32) in tRNA</text>
        <dbReference type="Rhea" id="RHEA:42544"/>
        <dbReference type="Rhea" id="RHEA-COMP:10107"/>
        <dbReference type="Rhea" id="RHEA-COMP:10108"/>
        <dbReference type="ChEBI" id="CHEBI:65314"/>
        <dbReference type="ChEBI" id="CHEBI:65315"/>
        <dbReference type="EC" id="5.4.99.28"/>
    </reaction>
</comment>
<dbReference type="Pfam" id="PF00849">
    <property type="entry name" value="PseudoU_synth_2"/>
    <property type="match status" value="1"/>
</dbReference>
<dbReference type="GO" id="GO:0003723">
    <property type="term" value="F:RNA binding"/>
    <property type="evidence" value="ECO:0007669"/>
    <property type="project" value="InterPro"/>
</dbReference>
<keyword evidence="4" id="KW-0413">Isomerase</keyword>
<evidence type="ECO:0000256" key="3">
    <source>
        <dbReference type="ARBA" id="ARBA00022694"/>
    </source>
</evidence>
<feature type="domain" description="Pseudouridine synthase RsuA/RluA-like" evidence="16">
    <location>
        <begin position="20"/>
        <end position="166"/>
    </location>
</feature>
<protein>
    <recommendedName>
        <fullName evidence="10">Dual-specificity RNA pseudouridine synthase RluA</fullName>
        <ecNumber evidence="8">5.4.99.28</ecNumber>
        <ecNumber evidence="9">5.4.99.29</ecNumber>
    </recommendedName>
    <alternativeName>
        <fullName evidence="11">23S rRNA pseudouridine(746) synthase</fullName>
    </alternativeName>
    <alternativeName>
        <fullName evidence="14">Ribosomal large subunit pseudouridine synthase A</fullName>
    </alternativeName>
    <alternativeName>
        <fullName evidence="13">rRNA pseudouridylate synthase A</fullName>
    </alternativeName>
    <alternativeName>
        <fullName evidence="15">rRNA-uridine isomerase A</fullName>
    </alternativeName>
    <alternativeName>
        <fullName evidence="12">tRNA pseudouridine(32) synthase</fullName>
    </alternativeName>
</protein>
<evidence type="ECO:0000259" key="16">
    <source>
        <dbReference type="Pfam" id="PF00849"/>
    </source>
</evidence>
<evidence type="ECO:0000256" key="6">
    <source>
        <dbReference type="ARBA" id="ARBA00036916"/>
    </source>
</evidence>
<comment type="caution">
    <text evidence="17">The sequence shown here is derived from an EMBL/GenBank/DDBJ whole genome shotgun (WGS) entry which is preliminary data.</text>
</comment>
<dbReference type="InParanoid" id="A0A2G4YMN5"/>
<evidence type="ECO:0000256" key="10">
    <source>
        <dbReference type="ARBA" id="ARBA00039988"/>
    </source>
</evidence>
<dbReference type="OrthoDB" id="9807829at2"/>
<dbReference type="EC" id="5.4.99.28" evidence="8"/>
<dbReference type="GO" id="GO:0160142">
    <property type="term" value="F:23S rRNA pseudouridine(746) synthase activity"/>
    <property type="evidence" value="ECO:0007669"/>
    <property type="project" value="UniProtKB-EC"/>
</dbReference>
<evidence type="ECO:0000256" key="5">
    <source>
        <dbReference type="ARBA" id="ARBA00036184"/>
    </source>
</evidence>
<comment type="catalytic activity">
    <reaction evidence="6">
        <text>uridine(746) in 23S rRNA = pseudouridine(746) in 23S rRNA</text>
        <dbReference type="Rhea" id="RHEA:42548"/>
        <dbReference type="Rhea" id="RHEA-COMP:10109"/>
        <dbReference type="Rhea" id="RHEA-COMP:10110"/>
        <dbReference type="ChEBI" id="CHEBI:65314"/>
        <dbReference type="ChEBI" id="CHEBI:65315"/>
        <dbReference type="EC" id="5.4.99.29"/>
    </reaction>
</comment>
<evidence type="ECO:0000256" key="11">
    <source>
        <dbReference type="ARBA" id="ARBA00041266"/>
    </source>
</evidence>
<keyword evidence="18" id="KW-1185">Reference proteome</keyword>
<dbReference type="InterPro" id="IPR050188">
    <property type="entry name" value="RluA_PseudoU_synthase"/>
</dbReference>
<dbReference type="InterPro" id="IPR006224">
    <property type="entry name" value="PsdUridine_synth_RluA-like_CS"/>
</dbReference>
<dbReference type="PANTHER" id="PTHR21600:SF91">
    <property type="entry name" value="DUAL-SPECIFICITY RNA PSEUDOURIDINE SYNTHASE RLUA"/>
    <property type="match status" value="1"/>
</dbReference>
<dbReference type="GO" id="GO:0008033">
    <property type="term" value="P:tRNA processing"/>
    <property type="evidence" value="ECO:0007669"/>
    <property type="project" value="UniProtKB-KW"/>
</dbReference>
<evidence type="ECO:0000313" key="18">
    <source>
        <dbReference type="Proteomes" id="UP000229730"/>
    </source>
</evidence>
<dbReference type="Proteomes" id="UP000229730">
    <property type="component" value="Unassembled WGS sequence"/>
</dbReference>
<evidence type="ECO:0000256" key="9">
    <source>
        <dbReference type="ARBA" id="ARBA00038945"/>
    </source>
</evidence>
<keyword evidence="2" id="KW-0698">rRNA processing</keyword>
<evidence type="ECO:0000256" key="2">
    <source>
        <dbReference type="ARBA" id="ARBA00022552"/>
    </source>
</evidence>
<dbReference type="AlphaFoldDB" id="A0A2G4YMN5"/>
<accession>A0A2G4YMN5</accession>
<dbReference type="InterPro" id="IPR020103">
    <property type="entry name" value="PsdUridine_synth_cat_dom_sf"/>
</dbReference>
<dbReference type="FunFam" id="3.30.2350.10:FF:000005">
    <property type="entry name" value="Pseudouridine synthase"/>
    <property type="match status" value="1"/>
</dbReference>
<comment type="similarity">
    <text evidence="1">Belongs to the pseudouridine synthase RluA family.</text>
</comment>
<evidence type="ECO:0000256" key="15">
    <source>
        <dbReference type="ARBA" id="ARBA00043143"/>
    </source>
</evidence>
<dbReference type="Gene3D" id="3.30.2350.10">
    <property type="entry name" value="Pseudouridine synthase"/>
    <property type="match status" value="1"/>
</dbReference>
<gene>
    <name evidence="17" type="ORF">CRD36_14540</name>
</gene>
<evidence type="ECO:0000256" key="4">
    <source>
        <dbReference type="ARBA" id="ARBA00023235"/>
    </source>
</evidence>
<evidence type="ECO:0000313" key="17">
    <source>
        <dbReference type="EMBL" id="PHZ83599.1"/>
    </source>
</evidence>
<keyword evidence="3" id="KW-0819">tRNA processing</keyword>
<evidence type="ECO:0000256" key="12">
    <source>
        <dbReference type="ARBA" id="ARBA00042372"/>
    </source>
</evidence>
<dbReference type="SUPFAM" id="SSF55120">
    <property type="entry name" value="Pseudouridine synthase"/>
    <property type="match status" value="1"/>
</dbReference>
<evidence type="ECO:0000256" key="13">
    <source>
        <dbReference type="ARBA" id="ARBA00042844"/>
    </source>
</evidence>
<dbReference type="GO" id="GO:0000455">
    <property type="term" value="P:enzyme-directed rRNA pseudouridine synthesis"/>
    <property type="evidence" value="ECO:0007669"/>
    <property type="project" value="TreeGrafter"/>
</dbReference>
<comment type="function">
    <text evidence="7">Dual specificity enzyme that catalyzes the synthesis of pseudouridine from uracil-746 in 23S ribosomal RNA and from uracil-32 in the anticodon stem and loop of transfer RNAs.</text>
</comment>
<dbReference type="FunCoup" id="A0A2G4YMN5">
    <property type="interactions" value="160"/>
</dbReference>
<evidence type="ECO:0000256" key="1">
    <source>
        <dbReference type="ARBA" id="ARBA00010876"/>
    </source>
</evidence>
<evidence type="ECO:0000256" key="7">
    <source>
        <dbReference type="ARBA" id="ARBA00037305"/>
    </source>
</evidence>
<proteinExistence type="inferred from homology"/>
<dbReference type="EC" id="5.4.99.29" evidence="9"/>
<evidence type="ECO:0000256" key="14">
    <source>
        <dbReference type="ARBA" id="ARBA00042883"/>
    </source>
</evidence>
<name>A0A2G4YMN5_9PROT</name>
<dbReference type="PANTHER" id="PTHR21600">
    <property type="entry name" value="MITOCHONDRIAL RNA PSEUDOURIDINE SYNTHASE"/>
    <property type="match status" value="1"/>
</dbReference>